<accession>A0A813KR05</accession>
<dbReference type="AlphaFoldDB" id="A0A813KR05"/>
<evidence type="ECO:0000313" key="1">
    <source>
        <dbReference type="EMBL" id="CAE8710781.1"/>
    </source>
</evidence>
<evidence type="ECO:0000313" key="2">
    <source>
        <dbReference type="Proteomes" id="UP000626109"/>
    </source>
</evidence>
<sequence length="111" mass="12516">MGQERTLSNNCCETAGMAFIDGRSSNSSSNNIKDCYHLEINNTNNDTALPQQRWNNIGGRGHNSMSNLPRSSCQSRILKCLSHHLSLYLRVRHPCPSRATRLYDPHGFQPD</sequence>
<reference evidence="1" key="1">
    <citation type="submission" date="2021-02" db="EMBL/GenBank/DDBJ databases">
        <authorList>
            <person name="Dougan E. K."/>
            <person name="Rhodes N."/>
            <person name="Thang M."/>
            <person name="Chan C."/>
        </authorList>
    </citation>
    <scope>NUCLEOTIDE SEQUENCE</scope>
</reference>
<dbReference type="Proteomes" id="UP000626109">
    <property type="component" value="Unassembled WGS sequence"/>
</dbReference>
<dbReference type="EMBL" id="CAJNNW010032039">
    <property type="protein sequence ID" value="CAE8710781.1"/>
    <property type="molecule type" value="Genomic_DNA"/>
</dbReference>
<organism evidence="1 2">
    <name type="scientific">Polarella glacialis</name>
    <name type="common">Dinoflagellate</name>
    <dbReference type="NCBI Taxonomy" id="89957"/>
    <lineage>
        <taxon>Eukaryota</taxon>
        <taxon>Sar</taxon>
        <taxon>Alveolata</taxon>
        <taxon>Dinophyceae</taxon>
        <taxon>Suessiales</taxon>
        <taxon>Suessiaceae</taxon>
        <taxon>Polarella</taxon>
    </lineage>
</organism>
<proteinExistence type="predicted"/>
<name>A0A813KR05_POLGL</name>
<comment type="caution">
    <text evidence="1">The sequence shown here is derived from an EMBL/GenBank/DDBJ whole genome shotgun (WGS) entry which is preliminary data.</text>
</comment>
<gene>
    <name evidence="1" type="ORF">PGLA2088_LOCUS36124</name>
</gene>
<protein>
    <submittedName>
        <fullName evidence="1">Uncharacterized protein</fullName>
    </submittedName>
</protein>